<dbReference type="InterPro" id="IPR011701">
    <property type="entry name" value="MFS"/>
</dbReference>
<feature type="transmembrane region" description="Helical" evidence="7">
    <location>
        <begin position="190"/>
        <end position="207"/>
    </location>
</feature>
<keyword evidence="2" id="KW-0813">Transport</keyword>
<dbReference type="CDD" id="cd06173">
    <property type="entry name" value="MFS_MefA_like"/>
    <property type="match status" value="1"/>
</dbReference>
<dbReference type="RefSeq" id="WP_175370546.1">
    <property type="nucleotide sequence ID" value="NZ_JABWCS010000195.1"/>
</dbReference>
<keyword evidence="4 7" id="KW-0812">Transmembrane</keyword>
<name>A0A850EKM4_9BACL</name>
<feature type="transmembrane region" description="Helical" evidence="7">
    <location>
        <begin position="360"/>
        <end position="383"/>
    </location>
</feature>
<sequence>MGNTILENERIMLQPSPTLWKNKQFILLFMSYTLSLFGNSFHNIALNLWVLTTTGSAKMMTVILITNLIISSLLGPIAGTIADRMDRRKIMLAADLVRSGFVLFIAYCIYNPNVSFILILVLTGIVTASGLFHSPAFQASLINIVGKEHIQRATGLLNVSDNVSRTIGFAVGGIFVASFGGALAIIMDGMAFMISFLLILLAGAFPSPKRKQQEQKKFKEDLMTGLQYIWKNPFAKAVTILSPTLILFFMSSLMLTQVMAVKVWQASPFHFGLIEACIPLGYLLGAGLIVSLGSKLKQRGKLVMLNLMLIGPLYILLSYSTTALIGIPFILLIGFMFSFCTLLINIILRLEVSEELQGRVFGTLGSLMSVVPSIGLVISSYFADIFGSSMVMFLIGCMLLLFGVISTIWLKEIRDYS</sequence>
<dbReference type="PROSITE" id="PS50850">
    <property type="entry name" value="MFS"/>
    <property type="match status" value="1"/>
</dbReference>
<dbReference type="Proteomes" id="UP000564806">
    <property type="component" value="Unassembled WGS sequence"/>
</dbReference>
<dbReference type="EMBL" id="JABWCS010000195">
    <property type="protein sequence ID" value="NUU59924.1"/>
    <property type="molecule type" value="Genomic_DNA"/>
</dbReference>
<dbReference type="GO" id="GO:0022857">
    <property type="term" value="F:transmembrane transporter activity"/>
    <property type="evidence" value="ECO:0007669"/>
    <property type="project" value="InterPro"/>
</dbReference>
<evidence type="ECO:0000256" key="3">
    <source>
        <dbReference type="ARBA" id="ARBA00022475"/>
    </source>
</evidence>
<accession>A0A850EKM4</accession>
<feature type="transmembrane region" description="Helical" evidence="7">
    <location>
        <begin position="228"/>
        <end position="249"/>
    </location>
</feature>
<evidence type="ECO:0000256" key="4">
    <source>
        <dbReference type="ARBA" id="ARBA00022692"/>
    </source>
</evidence>
<feature type="transmembrane region" description="Helical" evidence="7">
    <location>
        <begin position="57"/>
        <end position="78"/>
    </location>
</feature>
<dbReference type="Pfam" id="PF07690">
    <property type="entry name" value="MFS_1"/>
    <property type="match status" value="1"/>
</dbReference>
<evidence type="ECO:0000313" key="10">
    <source>
        <dbReference type="Proteomes" id="UP000564806"/>
    </source>
</evidence>
<dbReference type="AlphaFoldDB" id="A0A850EKM4"/>
<comment type="subcellular location">
    <subcellularLocation>
        <location evidence="1">Cell membrane</location>
        <topology evidence="1">Multi-pass membrane protein</topology>
    </subcellularLocation>
</comment>
<feature type="transmembrane region" description="Helical" evidence="7">
    <location>
        <begin position="302"/>
        <end position="319"/>
    </location>
</feature>
<evidence type="ECO:0000256" key="7">
    <source>
        <dbReference type="SAM" id="Phobius"/>
    </source>
</evidence>
<proteinExistence type="predicted"/>
<feature type="domain" description="Major facilitator superfamily (MFS) profile" evidence="8">
    <location>
        <begin position="24"/>
        <end position="414"/>
    </location>
</feature>
<dbReference type="SUPFAM" id="SSF103473">
    <property type="entry name" value="MFS general substrate transporter"/>
    <property type="match status" value="1"/>
</dbReference>
<organism evidence="9 10">
    <name type="scientific">Paenibacillus agri</name>
    <dbReference type="NCBI Taxonomy" id="2744309"/>
    <lineage>
        <taxon>Bacteria</taxon>
        <taxon>Bacillati</taxon>
        <taxon>Bacillota</taxon>
        <taxon>Bacilli</taxon>
        <taxon>Bacillales</taxon>
        <taxon>Paenibacillaceae</taxon>
        <taxon>Paenibacillus</taxon>
    </lineage>
</organism>
<feature type="transmembrane region" description="Helical" evidence="7">
    <location>
        <begin position="325"/>
        <end position="348"/>
    </location>
</feature>
<comment type="caution">
    <text evidence="9">The sequence shown here is derived from an EMBL/GenBank/DDBJ whole genome shotgun (WGS) entry which is preliminary data.</text>
</comment>
<keyword evidence="5 7" id="KW-1133">Transmembrane helix</keyword>
<dbReference type="InterPro" id="IPR020846">
    <property type="entry name" value="MFS_dom"/>
</dbReference>
<evidence type="ECO:0000259" key="8">
    <source>
        <dbReference type="PROSITE" id="PS50850"/>
    </source>
</evidence>
<dbReference type="PRINTS" id="PR01988">
    <property type="entry name" value="EXPORTERBACE"/>
</dbReference>
<feature type="transmembrane region" description="Helical" evidence="7">
    <location>
        <begin position="25"/>
        <end position="45"/>
    </location>
</feature>
<keyword evidence="6 7" id="KW-0472">Membrane</keyword>
<feature type="transmembrane region" description="Helical" evidence="7">
    <location>
        <begin position="389"/>
        <end position="410"/>
    </location>
</feature>
<protein>
    <submittedName>
        <fullName evidence="9">MFS transporter</fullName>
    </submittedName>
</protein>
<dbReference type="PANTHER" id="PTHR23513:SF6">
    <property type="entry name" value="MAJOR FACILITATOR SUPERFAMILY ASSOCIATED DOMAIN-CONTAINING PROTEIN"/>
    <property type="match status" value="1"/>
</dbReference>
<evidence type="ECO:0000313" key="9">
    <source>
        <dbReference type="EMBL" id="NUU59924.1"/>
    </source>
</evidence>
<dbReference type="GO" id="GO:0005886">
    <property type="term" value="C:plasma membrane"/>
    <property type="evidence" value="ECO:0007669"/>
    <property type="project" value="UniProtKB-SubCell"/>
</dbReference>
<dbReference type="PANTHER" id="PTHR23513">
    <property type="entry name" value="INTEGRAL MEMBRANE EFFLUX PROTEIN-RELATED"/>
    <property type="match status" value="1"/>
</dbReference>
<keyword evidence="10" id="KW-1185">Reference proteome</keyword>
<gene>
    <name evidence="9" type="ORF">HPT30_06105</name>
</gene>
<dbReference type="InterPro" id="IPR036259">
    <property type="entry name" value="MFS_trans_sf"/>
</dbReference>
<dbReference type="Gene3D" id="1.20.1250.20">
    <property type="entry name" value="MFS general substrate transporter like domains"/>
    <property type="match status" value="1"/>
</dbReference>
<keyword evidence="3" id="KW-1003">Cell membrane</keyword>
<evidence type="ECO:0000256" key="2">
    <source>
        <dbReference type="ARBA" id="ARBA00022448"/>
    </source>
</evidence>
<feature type="transmembrane region" description="Helical" evidence="7">
    <location>
        <begin position="269"/>
        <end position="290"/>
    </location>
</feature>
<reference evidence="9" key="1">
    <citation type="submission" date="2020-06" db="EMBL/GenBank/DDBJ databases">
        <title>Paenibacillus sp. nov., isolated from soil.</title>
        <authorList>
            <person name="Seo Y.L."/>
        </authorList>
    </citation>
    <scope>NUCLEOTIDE SEQUENCE [LARGE SCALE GENOMIC DNA]</scope>
    <source>
        <strain evidence="9">JW14</strain>
    </source>
</reference>
<dbReference type="InterPro" id="IPR022324">
    <property type="entry name" value="Bacilysin_exporter_BacE_put"/>
</dbReference>
<evidence type="ECO:0000256" key="5">
    <source>
        <dbReference type="ARBA" id="ARBA00022989"/>
    </source>
</evidence>
<evidence type="ECO:0000256" key="1">
    <source>
        <dbReference type="ARBA" id="ARBA00004651"/>
    </source>
</evidence>
<evidence type="ECO:0000256" key="6">
    <source>
        <dbReference type="ARBA" id="ARBA00023136"/>
    </source>
</evidence>